<name>Q1MEP9_RHIJ3</name>
<reference evidence="1 2" key="1">
    <citation type="journal article" date="2006" name="Genome Biol.">
        <title>The genome of Rhizobium leguminosarum has recognizable core and accessory components.</title>
        <authorList>
            <person name="Young J.W."/>
            <person name="Crossman L.C."/>
            <person name="Johnston A.W.B."/>
            <person name="Thomson N.R."/>
            <person name="Ghazoui Z.F."/>
            <person name="Hull K.H."/>
            <person name="Wexler M."/>
            <person name="Curson A.R.J."/>
            <person name="Todd J.D."/>
            <person name="Poole P.S."/>
            <person name="Mauchline T.H."/>
            <person name="East A.K."/>
            <person name="Quail M.A."/>
            <person name="Churcher C."/>
            <person name="Arrowsmith C."/>
            <person name="Cherevach A."/>
            <person name="Chillingworth T."/>
            <person name="Clarke K."/>
            <person name="Cronin A."/>
            <person name="Davis P."/>
            <person name="Fraser A."/>
            <person name="Hance Z."/>
            <person name="Hauser H."/>
            <person name="Jagels K."/>
            <person name="Moule S."/>
            <person name="Mungall K."/>
            <person name="Norbertczak H."/>
            <person name="Rabbinowitsch E."/>
            <person name="Sanders M."/>
            <person name="Simmonds M."/>
            <person name="Whitehead S."/>
            <person name="Parkhill J."/>
        </authorList>
    </citation>
    <scope>NUCLEOTIDE SEQUENCE [LARGE SCALE GENOMIC DNA]</scope>
    <source>
        <strain evidence="2">DSM 114642 / LMG 32736 / 3841</strain>
    </source>
</reference>
<keyword evidence="2" id="KW-1185">Reference proteome</keyword>
<evidence type="ECO:0000313" key="2">
    <source>
        <dbReference type="Proteomes" id="UP000006575"/>
    </source>
</evidence>
<dbReference type="AlphaFoldDB" id="Q1MEP9"/>
<organism evidence="1 2">
    <name type="scientific">Rhizobium johnstonii (strain DSM 114642 / LMG 32736 / 3841)</name>
    <name type="common">Rhizobium leguminosarum bv. viciae</name>
    <dbReference type="NCBI Taxonomy" id="216596"/>
    <lineage>
        <taxon>Bacteria</taxon>
        <taxon>Pseudomonadati</taxon>
        <taxon>Pseudomonadota</taxon>
        <taxon>Alphaproteobacteria</taxon>
        <taxon>Hyphomicrobiales</taxon>
        <taxon>Rhizobiaceae</taxon>
        <taxon>Rhizobium/Agrobacterium group</taxon>
        <taxon>Rhizobium</taxon>
        <taxon>Rhizobium johnstonii</taxon>
    </lineage>
</organism>
<dbReference type="EnsemblBacteria" id="CAK08576">
    <property type="protein sequence ID" value="CAK08576"/>
    <property type="gene ID" value="RL3089"/>
</dbReference>
<dbReference type="EMBL" id="AM236080">
    <property type="protein sequence ID" value="CAK08576.1"/>
    <property type="molecule type" value="Genomic_DNA"/>
</dbReference>
<dbReference type="Proteomes" id="UP000006575">
    <property type="component" value="Chromosome"/>
</dbReference>
<dbReference type="eggNOG" id="ENOG5033MBN">
    <property type="taxonomic scope" value="Bacteria"/>
</dbReference>
<gene>
    <name evidence="1" type="ordered locus">RL3089</name>
</gene>
<sequence length="183" mass="20458">MHQPDAPGKRREGLLEQEAASFDDHAFSPMVSLELNVAMFKSRWQFCDKITEYLSDILGQGHSDPARYSNFLSVATNELIELAFRSTSELGRISFSLYRNATFNRLRITFPCEEASSREHTSARASEHQPVPGAGSGYVVMKSDGTVLLSDLAAIFRATIRIEKDGRQGIHIIADFPSIEDFQ</sequence>
<protein>
    <submittedName>
        <fullName evidence="1">Uncharacterized protein</fullName>
    </submittedName>
</protein>
<accession>Q1MEP9</accession>
<proteinExistence type="predicted"/>
<evidence type="ECO:0000313" key="1">
    <source>
        <dbReference type="EMBL" id="CAK08576.1"/>
    </source>
</evidence>
<dbReference type="KEGG" id="rle:RL3089"/>
<dbReference type="HOGENOM" id="CLU_132653_0_0_5"/>